<dbReference type="EMBL" id="BART01030774">
    <property type="protein sequence ID" value="GAH07190.1"/>
    <property type="molecule type" value="Genomic_DNA"/>
</dbReference>
<protein>
    <submittedName>
        <fullName evidence="4">Uncharacterized protein</fullName>
    </submittedName>
</protein>
<proteinExistence type="inferred from homology"/>
<dbReference type="InterPro" id="IPR037171">
    <property type="entry name" value="NagB/RpiA_transferase-like"/>
</dbReference>
<dbReference type="InterPro" id="IPR042529">
    <property type="entry name" value="IF_2B-like_C"/>
</dbReference>
<dbReference type="InterPro" id="IPR000649">
    <property type="entry name" value="IF-2B-related"/>
</dbReference>
<feature type="non-terminal residue" evidence="4">
    <location>
        <position position="1"/>
    </location>
</feature>
<gene>
    <name evidence="4" type="ORF">S01H4_53620</name>
</gene>
<dbReference type="AlphaFoldDB" id="X1DFV9"/>
<dbReference type="InterPro" id="IPR051501">
    <property type="entry name" value="eIF2B_alpha/beta/delta"/>
</dbReference>
<evidence type="ECO:0000313" key="4">
    <source>
        <dbReference type="EMBL" id="GAH07190.1"/>
    </source>
</evidence>
<comment type="caution">
    <text evidence="4">The sequence shown here is derived from an EMBL/GenBank/DDBJ whole genome shotgun (WGS) entry which is preliminary data.</text>
</comment>
<organism evidence="4">
    <name type="scientific">marine sediment metagenome</name>
    <dbReference type="NCBI Taxonomy" id="412755"/>
    <lineage>
        <taxon>unclassified sequences</taxon>
        <taxon>metagenomes</taxon>
        <taxon>ecological metagenomes</taxon>
    </lineage>
</organism>
<reference evidence="4" key="1">
    <citation type="journal article" date="2014" name="Front. Microbiol.">
        <title>High frequency of phylogenetically diverse reductive dehalogenase-homologous genes in deep subseafloor sedimentary metagenomes.</title>
        <authorList>
            <person name="Kawai M."/>
            <person name="Futagami T."/>
            <person name="Toyoda A."/>
            <person name="Takaki Y."/>
            <person name="Nishi S."/>
            <person name="Hori S."/>
            <person name="Arai W."/>
            <person name="Tsubouchi T."/>
            <person name="Morono Y."/>
            <person name="Uchiyama I."/>
            <person name="Ito T."/>
            <person name="Fujiyama A."/>
            <person name="Inagaki F."/>
            <person name="Takami H."/>
        </authorList>
    </citation>
    <scope>NUCLEOTIDE SEQUENCE</scope>
    <source>
        <strain evidence="4">Expedition CK06-06</strain>
    </source>
</reference>
<dbReference type="GO" id="GO:0005851">
    <property type="term" value="C:eukaryotic translation initiation factor 2B complex"/>
    <property type="evidence" value="ECO:0007669"/>
    <property type="project" value="TreeGrafter"/>
</dbReference>
<sequence length="248" mass="27837">AYSLVKAQATMASIFNLVNNLMLNLDKNKNQKPKNIVYNYCKKFLQDLEKSDKSISKQSMELIKNNATIITHSYSSTVLSTLLFAKKSGKKFSVICTESRPKNEGTQLAKQLGKFGIKVKLIVDSAVFSFISYADIILVGGDAVTDTGLINKIGTKGIAMTAQHYNTPTYALCSTIKFLPKNYQVNLNQQKNPNEIIQSKISNVTPINYYFDYTPLEFITGVITEKEILKPPEIKERIKHIQIHNGFV</sequence>
<keyword evidence="2" id="KW-0396">Initiation factor</keyword>
<dbReference type="SUPFAM" id="SSF100950">
    <property type="entry name" value="NagB/RpiA/CoA transferase-like"/>
    <property type="match status" value="1"/>
</dbReference>
<dbReference type="GO" id="GO:0003743">
    <property type="term" value="F:translation initiation factor activity"/>
    <property type="evidence" value="ECO:0007669"/>
    <property type="project" value="UniProtKB-KW"/>
</dbReference>
<dbReference type="GO" id="GO:0005085">
    <property type="term" value="F:guanyl-nucleotide exchange factor activity"/>
    <property type="evidence" value="ECO:0007669"/>
    <property type="project" value="TreeGrafter"/>
</dbReference>
<comment type="similarity">
    <text evidence="1">Belongs to the eIF-2B alpha/beta/delta subunits family.</text>
</comment>
<dbReference type="PANTHER" id="PTHR45860">
    <property type="entry name" value="TRANSLATION INITIATION FACTOR EIF-2B SUBUNIT ALPHA"/>
    <property type="match status" value="1"/>
</dbReference>
<dbReference type="Gene3D" id="3.40.50.10470">
    <property type="entry name" value="Translation initiation factor eif-2b, domain 2"/>
    <property type="match status" value="1"/>
</dbReference>
<dbReference type="Pfam" id="PF01008">
    <property type="entry name" value="IF-2B"/>
    <property type="match status" value="1"/>
</dbReference>
<accession>X1DFV9</accession>
<dbReference type="PANTHER" id="PTHR45860:SF1">
    <property type="entry name" value="TRANSLATION INITIATION FACTOR EIF-2B SUBUNIT ALPHA"/>
    <property type="match status" value="1"/>
</dbReference>
<evidence type="ECO:0000256" key="2">
    <source>
        <dbReference type="ARBA" id="ARBA00022540"/>
    </source>
</evidence>
<evidence type="ECO:0000256" key="3">
    <source>
        <dbReference type="ARBA" id="ARBA00022917"/>
    </source>
</evidence>
<name>X1DFV9_9ZZZZ</name>
<keyword evidence="3" id="KW-0648">Protein biosynthesis</keyword>
<evidence type="ECO:0000256" key="1">
    <source>
        <dbReference type="ARBA" id="ARBA00007251"/>
    </source>
</evidence>